<dbReference type="Proteomes" id="UP000245884">
    <property type="component" value="Unassembled WGS sequence"/>
</dbReference>
<dbReference type="EMBL" id="KZ819664">
    <property type="protein sequence ID" value="PWN28794.1"/>
    <property type="molecule type" value="Genomic_DNA"/>
</dbReference>
<reference evidence="2 3" key="1">
    <citation type="journal article" date="2018" name="Mol. Biol. Evol.">
        <title>Broad Genomic Sampling Reveals a Smut Pathogenic Ancestry of the Fungal Clade Ustilaginomycotina.</title>
        <authorList>
            <person name="Kijpornyongpan T."/>
            <person name="Mondo S.J."/>
            <person name="Barry K."/>
            <person name="Sandor L."/>
            <person name="Lee J."/>
            <person name="Lipzen A."/>
            <person name="Pangilinan J."/>
            <person name="LaButti K."/>
            <person name="Hainaut M."/>
            <person name="Henrissat B."/>
            <person name="Grigoriev I.V."/>
            <person name="Spatafora J.W."/>
            <person name="Aime M.C."/>
        </authorList>
    </citation>
    <scope>NUCLEOTIDE SEQUENCE [LARGE SCALE GENOMIC DNA]</scope>
    <source>
        <strain evidence="2 3">MCA 5214</strain>
    </source>
</reference>
<feature type="compositionally biased region" description="Basic and acidic residues" evidence="1">
    <location>
        <begin position="1"/>
        <end position="10"/>
    </location>
</feature>
<evidence type="ECO:0000313" key="3">
    <source>
        <dbReference type="Proteomes" id="UP000245884"/>
    </source>
</evidence>
<accession>A0A316UUX2</accession>
<organism evidence="2 3">
    <name type="scientific">Jaminaea rosea</name>
    <dbReference type="NCBI Taxonomy" id="1569628"/>
    <lineage>
        <taxon>Eukaryota</taxon>
        <taxon>Fungi</taxon>
        <taxon>Dikarya</taxon>
        <taxon>Basidiomycota</taxon>
        <taxon>Ustilaginomycotina</taxon>
        <taxon>Exobasidiomycetes</taxon>
        <taxon>Microstromatales</taxon>
        <taxon>Microstromatales incertae sedis</taxon>
        <taxon>Jaminaea</taxon>
    </lineage>
</organism>
<feature type="region of interest" description="Disordered" evidence="1">
    <location>
        <begin position="70"/>
        <end position="309"/>
    </location>
</feature>
<name>A0A316UUX2_9BASI</name>
<evidence type="ECO:0000313" key="2">
    <source>
        <dbReference type="EMBL" id="PWN28794.1"/>
    </source>
</evidence>
<feature type="compositionally biased region" description="Low complexity" evidence="1">
    <location>
        <begin position="292"/>
        <end position="309"/>
    </location>
</feature>
<feature type="compositionally biased region" description="Polar residues" evidence="1">
    <location>
        <begin position="181"/>
        <end position="195"/>
    </location>
</feature>
<sequence length="451" mass="45574">MKRKGGARDADDIDGIGEDSGVSTADDKAAVFTSINKLQQDAARPAMLRAHHRASLPDSLDHTSLLSQPIHHHQHQNHPSSAYVPVGGQNGSHQASPFLPNLPPSMSMPPGNAPGSGSANLSSHANVGSSWPGAGHGRRNSLSTPPDHMLPSMPRPMTADAHPHAHAPFHALPHHHQQHQIYASHTPSGASQSMSPFPPNGAIYGGSGGNLPGASFSRSSSSSSFAMPPYPQQNHLTHPSHVLSIIPPTSNHSASAPVSSVSSGGTTLSSRPGTDDRTASSSTAGDTPLLASSLSSNPTPNGSSGGESSLGDLLATGFLPGGADFHASATSVGGGAMAGLPTANGFAPPMGGPNPSSLKTMPAAATANTSGFIGGAVAPTMPGILGFGGQAAYQTQDERHRFDLQYPSATTQQQKGLQMPATAQSFLPAPTAAVREGGGKSESGGAGTTFA</sequence>
<dbReference type="RefSeq" id="XP_025363406.1">
    <property type="nucleotide sequence ID" value="XM_025503377.1"/>
</dbReference>
<keyword evidence="3" id="KW-1185">Reference proteome</keyword>
<protein>
    <submittedName>
        <fullName evidence="2">Uncharacterized protein</fullName>
    </submittedName>
</protein>
<feature type="compositionally biased region" description="Low complexity" evidence="1">
    <location>
        <begin position="215"/>
        <end position="225"/>
    </location>
</feature>
<evidence type="ECO:0000256" key="1">
    <source>
        <dbReference type="SAM" id="MobiDB-lite"/>
    </source>
</evidence>
<proteinExistence type="predicted"/>
<feature type="region of interest" description="Disordered" evidence="1">
    <location>
        <begin position="1"/>
        <end position="25"/>
    </location>
</feature>
<feature type="compositionally biased region" description="Basic residues" evidence="1">
    <location>
        <begin position="164"/>
        <end position="178"/>
    </location>
</feature>
<gene>
    <name evidence="2" type="ORF">BDZ90DRAFT_131187</name>
</gene>
<dbReference type="AlphaFoldDB" id="A0A316UUX2"/>
<dbReference type="GeneID" id="37025200"/>
<feature type="compositionally biased region" description="Low complexity" evidence="1">
    <location>
        <begin position="253"/>
        <end position="270"/>
    </location>
</feature>
<feature type="compositionally biased region" description="Polar residues" evidence="1">
    <location>
        <begin position="115"/>
        <end position="129"/>
    </location>
</feature>